<name>A0A6A7KCM5_9FIRM</name>
<dbReference type="RefSeq" id="WP_152806673.1">
    <property type="nucleotide sequence ID" value="NZ_WHNX01000047.1"/>
</dbReference>
<gene>
    <name evidence="6" type="ORF">GC105_15590</name>
</gene>
<dbReference type="Proteomes" id="UP000440004">
    <property type="component" value="Unassembled WGS sequence"/>
</dbReference>
<dbReference type="PANTHER" id="PTHR36108">
    <property type="entry name" value="COLOSSIN-B-RELATED"/>
    <property type="match status" value="1"/>
</dbReference>
<evidence type="ECO:0000256" key="3">
    <source>
        <dbReference type="ARBA" id="ARBA00022729"/>
    </source>
</evidence>
<feature type="transmembrane region" description="Helical" evidence="4">
    <location>
        <begin position="215"/>
        <end position="231"/>
    </location>
</feature>
<reference evidence="6 7" key="1">
    <citation type="submission" date="2019-10" db="EMBL/GenBank/DDBJ databases">
        <title>Alkalibaculum tamaniensis sp.nov., a new alkaliphilic acetogen, isolated on methoxylated aromatics from a mud volcano.</title>
        <authorList>
            <person name="Khomyakova M.A."/>
            <person name="Merkel A.Y."/>
            <person name="Bonch-Osmolovskaya E.A."/>
            <person name="Slobodkin A.I."/>
        </authorList>
    </citation>
    <scope>NUCLEOTIDE SEQUENCE [LARGE SCALE GENOMIC DNA]</scope>
    <source>
        <strain evidence="6 7">M08DMB</strain>
    </source>
</reference>
<dbReference type="Pfam" id="PF17802">
    <property type="entry name" value="SpaA"/>
    <property type="match status" value="2"/>
</dbReference>
<comment type="caution">
    <text evidence="6">The sequence shown here is derived from an EMBL/GenBank/DDBJ whole genome shotgun (WGS) entry which is preliminary data.</text>
</comment>
<keyword evidence="7" id="KW-1185">Reference proteome</keyword>
<feature type="domain" description="SpaA-like prealbumin fold" evidence="5">
    <location>
        <begin position="1"/>
        <end position="45"/>
    </location>
</feature>
<dbReference type="AlphaFoldDB" id="A0A6A7KCM5"/>
<evidence type="ECO:0000313" key="7">
    <source>
        <dbReference type="Proteomes" id="UP000440004"/>
    </source>
</evidence>
<proteinExistence type="inferred from homology"/>
<keyword evidence="4" id="KW-1133">Transmembrane helix</keyword>
<evidence type="ECO:0000256" key="1">
    <source>
        <dbReference type="ARBA" id="ARBA00007257"/>
    </source>
</evidence>
<evidence type="ECO:0000313" key="6">
    <source>
        <dbReference type="EMBL" id="MPW27194.1"/>
    </source>
</evidence>
<dbReference type="InterPro" id="IPR041033">
    <property type="entry name" value="SpaA_PFL_dom_1"/>
</dbReference>
<comment type="similarity">
    <text evidence="1">Belongs to the serine-aspartate repeat-containing protein (SDr) family.</text>
</comment>
<evidence type="ECO:0000259" key="5">
    <source>
        <dbReference type="Pfam" id="PF17802"/>
    </source>
</evidence>
<organism evidence="6 7">
    <name type="scientific">Alkalibaculum sporogenes</name>
    <dbReference type="NCBI Taxonomy" id="2655001"/>
    <lineage>
        <taxon>Bacteria</taxon>
        <taxon>Bacillati</taxon>
        <taxon>Bacillota</taxon>
        <taxon>Clostridia</taxon>
        <taxon>Eubacteriales</taxon>
        <taxon>Eubacteriaceae</taxon>
        <taxon>Alkalibaculum</taxon>
    </lineage>
</organism>
<keyword evidence="3" id="KW-0732">Signal</keyword>
<dbReference type="NCBIfam" id="TIGR01167">
    <property type="entry name" value="LPXTG_anchor"/>
    <property type="match status" value="1"/>
</dbReference>
<dbReference type="Gene3D" id="2.60.40.10">
    <property type="entry name" value="Immunoglobulins"/>
    <property type="match status" value="2"/>
</dbReference>
<accession>A0A6A7KCM5</accession>
<feature type="non-terminal residue" evidence="6">
    <location>
        <position position="1"/>
    </location>
</feature>
<dbReference type="InterPro" id="IPR013783">
    <property type="entry name" value="Ig-like_fold"/>
</dbReference>
<sequence length="235" mass="25346">TFNLYQNEEEVDSKVTDSEGIVVFEGLVPGEYFLEEIAPDGYESSIDGLLAVNVVGKEVSSVNVINSLITGGIEVIKTIDSIDGNPQEGVTFNLYQNEEEVDSKVTDSEGIVVFEGLVPGEYFLEEIVPDGYESSIDGLLAINVVGKEVNVVSVINTEIIEIDDEEIPLGPIIFPVDPKDDPKEIDDDKEVVIIDEEKTPLGGAKLPKTGSIPTVLFYGAGLALVLTGTILKKKK</sequence>
<dbReference type="PANTHER" id="PTHR36108:SF13">
    <property type="entry name" value="COLOSSIN-B-RELATED"/>
    <property type="match status" value="1"/>
</dbReference>
<evidence type="ECO:0000256" key="4">
    <source>
        <dbReference type="SAM" id="Phobius"/>
    </source>
</evidence>
<keyword evidence="4" id="KW-0812">Transmembrane</keyword>
<evidence type="ECO:0000256" key="2">
    <source>
        <dbReference type="ARBA" id="ARBA00022525"/>
    </source>
</evidence>
<dbReference type="SUPFAM" id="SSF49478">
    <property type="entry name" value="Cna protein B-type domain"/>
    <property type="match status" value="2"/>
</dbReference>
<dbReference type="EMBL" id="WHNX01000047">
    <property type="protein sequence ID" value="MPW27194.1"/>
    <property type="molecule type" value="Genomic_DNA"/>
</dbReference>
<keyword evidence="4" id="KW-0472">Membrane</keyword>
<protein>
    <submittedName>
        <fullName evidence="6">LPXTG cell wall anchor domain-containing protein</fullName>
    </submittedName>
</protein>
<keyword evidence="2" id="KW-0964">Secreted</keyword>
<feature type="domain" description="SpaA-like prealbumin fold" evidence="5">
    <location>
        <begin position="76"/>
        <end position="135"/>
    </location>
</feature>